<dbReference type="Proteomes" id="UP000248330">
    <property type="component" value="Unassembled WGS sequence"/>
</dbReference>
<evidence type="ECO:0008006" key="3">
    <source>
        <dbReference type="Google" id="ProtNLM"/>
    </source>
</evidence>
<dbReference type="AlphaFoldDB" id="A0A318EGS1"/>
<reference evidence="1 2" key="1">
    <citation type="submission" date="2018-04" db="EMBL/GenBank/DDBJ databases">
        <title>Genomic Encyclopedia of Type Strains, Phase IV (KMG-IV): sequencing the most valuable type-strain genomes for metagenomic binning, comparative biology and taxonomic classification.</title>
        <authorList>
            <person name="Goeker M."/>
        </authorList>
    </citation>
    <scope>NUCLEOTIDE SEQUENCE [LARGE SCALE GENOMIC DNA]</scope>
    <source>
        <strain evidence="1 2">DSM 104150</strain>
    </source>
</reference>
<comment type="caution">
    <text evidence="1">The sequence shown here is derived from an EMBL/GenBank/DDBJ whole genome shotgun (WGS) entry which is preliminary data.</text>
</comment>
<dbReference type="Gene3D" id="3.40.50.300">
    <property type="entry name" value="P-loop containing nucleotide triphosphate hydrolases"/>
    <property type="match status" value="1"/>
</dbReference>
<sequence length="325" mass="34833">MTEVSESPLAALRNDGLCVLNAARPPARRTLVVAGLARSGTTMVAGALHHLGIDMMGGAAANAVYEDLELSRALEAGDTGPIRRLVAIRNAAGRPWGWKRPSSLGALGELERHFTNPRYVVVFRDMLAIATRNRVSMRANVVDNLAASYRQYGVLLEWVRQVRAPTMLVSYEKAMLDKAAFVSALATFAGADAAGCTQAVRFIRRDSPRYLRASRNWGGKGRLGRADCEAIAGWACWPDRGEAVDVRISVNGRTLATVTADLQRQDIRRRGLHASGNCGFLYRCGAGEVRAGDVVTARIAGDVIDLPGSGMKAGAAPPVGAKPRR</sequence>
<dbReference type="OrthoDB" id="9179784at2"/>
<keyword evidence="2" id="KW-1185">Reference proteome</keyword>
<protein>
    <recommendedName>
        <fullName evidence="3">Sulfotransferase family protein</fullName>
    </recommendedName>
</protein>
<dbReference type="InterPro" id="IPR027417">
    <property type="entry name" value="P-loop_NTPase"/>
</dbReference>
<dbReference type="EMBL" id="QICN01000003">
    <property type="protein sequence ID" value="PXV69758.1"/>
    <property type="molecule type" value="Genomic_DNA"/>
</dbReference>
<organism evidence="1 2">
    <name type="scientific">Sinimarinibacterium flocculans</name>
    <dbReference type="NCBI Taxonomy" id="985250"/>
    <lineage>
        <taxon>Bacteria</taxon>
        <taxon>Pseudomonadati</taxon>
        <taxon>Pseudomonadota</taxon>
        <taxon>Gammaproteobacteria</taxon>
        <taxon>Nevskiales</taxon>
        <taxon>Nevskiaceae</taxon>
        <taxon>Sinimarinibacterium</taxon>
    </lineage>
</organism>
<name>A0A318EGS1_9GAMM</name>
<evidence type="ECO:0000313" key="2">
    <source>
        <dbReference type="Proteomes" id="UP000248330"/>
    </source>
</evidence>
<accession>A0A318EGS1</accession>
<dbReference type="RefSeq" id="WP_146216546.1">
    <property type="nucleotide sequence ID" value="NZ_CAKZQT010000029.1"/>
</dbReference>
<dbReference type="SUPFAM" id="SSF52540">
    <property type="entry name" value="P-loop containing nucleoside triphosphate hydrolases"/>
    <property type="match status" value="1"/>
</dbReference>
<evidence type="ECO:0000313" key="1">
    <source>
        <dbReference type="EMBL" id="PXV69758.1"/>
    </source>
</evidence>
<proteinExistence type="predicted"/>
<gene>
    <name evidence="1" type="ORF">C8D93_103334</name>
</gene>